<feature type="transmembrane region" description="Helical" evidence="1">
    <location>
        <begin position="29"/>
        <end position="48"/>
    </location>
</feature>
<keyword evidence="3" id="KW-1185">Reference proteome</keyword>
<keyword evidence="1" id="KW-1133">Transmembrane helix</keyword>
<dbReference type="EMBL" id="NQVE01000195">
    <property type="protein sequence ID" value="RAL40250.1"/>
    <property type="molecule type" value="Genomic_DNA"/>
</dbReference>
<protein>
    <submittedName>
        <fullName evidence="2">Uncharacterized protein</fullName>
    </submittedName>
</protein>
<dbReference type="AlphaFoldDB" id="A0A328D531"/>
<evidence type="ECO:0000313" key="3">
    <source>
        <dbReference type="Proteomes" id="UP000249390"/>
    </source>
</evidence>
<accession>A0A328D531</accession>
<dbReference type="Proteomes" id="UP000249390">
    <property type="component" value="Unassembled WGS sequence"/>
</dbReference>
<name>A0A328D531_9ASTE</name>
<evidence type="ECO:0000313" key="2">
    <source>
        <dbReference type="EMBL" id="RAL40250.1"/>
    </source>
</evidence>
<keyword evidence="1" id="KW-0812">Transmembrane</keyword>
<comment type="caution">
    <text evidence="2">The sequence shown here is derived from an EMBL/GenBank/DDBJ whole genome shotgun (WGS) entry which is preliminary data.</text>
</comment>
<evidence type="ECO:0000256" key="1">
    <source>
        <dbReference type="SAM" id="Phobius"/>
    </source>
</evidence>
<organism evidence="2 3">
    <name type="scientific">Cuscuta australis</name>
    <dbReference type="NCBI Taxonomy" id="267555"/>
    <lineage>
        <taxon>Eukaryota</taxon>
        <taxon>Viridiplantae</taxon>
        <taxon>Streptophyta</taxon>
        <taxon>Embryophyta</taxon>
        <taxon>Tracheophyta</taxon>
        <taxon>Spermatophyta</taxon>
        <taxon>Magnoliopsida</taxon>
        <taxon>eudicotyledons</taxon>
        <taxon>Gunneridae</taxon>
        <taxon>Pentapetalae</taxon>
        <taxon>asterids</taxon>
        <taxon>lamiids</taxon>
        <taxon>Solanales</taxon>
        <taxon>Convolvulaceae</taxon>
        <taxon>Cuscuteae</taxon>
        <taxon>Cuscuta</taxon>
        <taxon>Cuscuta subgen. Grammica</taxon>
        <taxon>Cuscuta sect. Cleistogrammica</taxon>
    </lineage>
</organism>
<keyword evidence="1" id="KW-0472">Membrane</keyword>
<sequence length="93" mass="10875">MYSKAVNEEKNPRRNISLNTRNMSHFSLVQPYAVSGLSYLSLFVLLWCHGAYSNKRFMCSHLYAPHLFPHFDCLVVKCHNLCSAKSFLKWQFT</sequence>
<reference evidence="2 3" key="1">
    <citation type="submission" date="2018-06" db="EMBL/GenBank/DDBJ databases">
        <title>The Genome of Cuscuta australis (Dodder) Provides Insight into the Evolution of Plant Parasitism.</title>
        <authorList>
            <person name="Liu H."/>
        </authorList>
    </citation>
    <scope>NUCLEOTIDE SEQUENCE [LARGE SCALE GENOMIC DNA]</scope>
    <source>
        <strain evidence="3">cv. Yunnan</strain>
        <tissue evidence="2">Vines</tissue>
    </source>
</reference>
<gene>
    <name evidence="2" type="ORF">DM860_008390</name>
</gene>
<proteinExistence type="predicted"/>